<proteinExistence type="predicted"/>
<dbReference type="AlphaFoldDB" id="A0A7M5XK34"/>
<dbReference type="Proteomes" id="UP000594262">
    <property type="component" value="Unplaced"/>
</dbReference>
<evidence type="ECO:0008006" key="5">
    <source>
        <dbReference type="Google" id="ProtNLM"/>
    </source>
</evidence>
<dbReference type="EnsemblMetazoa" id="CLYHEMT024949.7">
    <property type="protein sequence ID" value="CLYHEMP024949.7"/>
    <property type="gene ID" value="CLYHEMG024949"/>
</dbReference>
<feature type="chain" id="PRO_5029467097" description="Cnidarian restricted protein" evidence="2">
    <location>
        <begin position="45"/>
        <end position="254"/>
    </location>
</feature>
<feature type="compositionally biased region" description="Acidic residues" evidence="1">
    <location>
        <begin position="68"/>
        <end position="129"/>
    </location>
</feature>
<keyword evidence="2" id="KW-0732">Signal</keyword>
<evidence type="ECO:0000313" key="3">
    <source>
        <dbReference type="EnsemblMetazoa" id="CLYHEMP024949.7"/>
    </source>
</evidence>
<keyword evidence="4" id="KW-1185">Reference proteome</keyword>
<feature type="signal peptide" evidence="2">
    <location>
        <begin position="1"/>
        <end position="44"/>
    </location>
</feature>
<sequence>KELQHLEKRHSQIELEDKTTTTTNKMKIWKALLLVSFLVYAVHCEEEETKALDEVEQEDAPEASPQQQEDEPMTSDEETNDEETNDEETNDEETNDEEGEETHEEEEQDEPQEQEDEEEQDEENVEEQSDAYRPKVRITKVFKGKGLFKNKKVSCGSSLVNLGCKSSKKCIRRKRYYKKRVCVRSLITTVCRQRITTTCKVCSRFRLRKCYLFGKKYLRCRTSKKVYTRCRKTSSSKIQTKTTRKVVNHPYKKY</sequence>
<accession>A0A7M5XK34</accession>
<evidence type="ECO:0000256" key="2">
    <source>
        <dbReference type="SAM" id="SignalP"/>
    </source>
</evidence>
<feature type="region of interest" description="Disordered" evidence="1">
    <location>
        <begin position="49"/>
        <end position="131"/>
    </location>
</feature>
<organism evidence="3 4">
    <name type="scientific">Clytia hemisphaerica</name>
    <dbReference type="NCBI Taxonomy" id="252671"/>
    <lineage>
        <taxon>Eukaryota</taxon>
        <taxon>Metazoa</taxon>
        <taxon>Cnidaria</taxon>
        <taxon>Hydrozoa</taxon>
        <taxon>Hydroidolina</taxon>
        <taxon>Leptothecata</taxon>
        <taxon>Obeliida</taxon>
        <taxon>Clytiidae</taxon>
        <taxon>Clytia</taxon>
    </lineage>
</organism>
<protein>
    <recommendedName>
        <fullName evidence="5">Cnidarian restricted protein</fullName>
    </recommendedName>
</protein>
<reference evidence="3" key="1">
    <citation type="submission" date="2021-01" db="UniProtKB">
        <authorList>
            <consortium name="EnsemblMetazoa"/>
        </authorList>
    </citation>
    <scope>IDENTIFICATION</scope>
</reference>
<name>A0A7M5XK34_9CNID</name>
<evidence type="ECO:0000313" key="4">
    <source>
        <dbReference type="Proteomes" id="UP000594262"/>
    </source>
</evidence>
<evidence type="ECO:0000256" key="1">
    <source>
        <dbReference type="SAM" id="MobiDB-lite"/>
    </source>
</evidence>